<organism evidence="2 3">
    <name type="scientific">Phoenix dactylifera</name>
    <name type="common">Date palm</name>
    <dbReference type="NCBI Taxonomy" id="42345"/>
    <lineage>
        <taxon>Eukaryota</taxon>
        <taxon>Viridiplantae</taxon>
        <taxon>Streptophyta</taxon>
        <taxon>Embryophyta</taxon>
        <taxon>Tracheophyta</taxon>
        <taxon>Spermatophyta</taxon>
        <taxon>Magnoliopsida</taxon>
        <taxon>Liliopsida</taxon>
        <taxon>Arecaceae</taxon>
        <taxon>Coryphoideae</taxon>
        <taxon>Phoeniceae</taxon>
        <taxon>Phoenix</taxon>
    </lineage>
</organism>
<dbReference type="Proteomes" id="UP000228380">
    <property type="component" value="Chromosome 11"/>
</dbReference>
<proteinExistence type="predicted"/>
<dbReference type="RefSeq" id="XP_008813489.1">
    <property type="nucleotide sequence ID" value="XM_008815267.4"/>
</dbReference>
<dbReference type="KEGG" id="pda:103724111"/>
<gene>
    <name evidence="3" type="primary">LOC103724111</name>
</gene>
<reference evidence="3" key="2">
    <citation type="submission" date="2025-08" db="UniProtKB">
        <authorList>
            <consortium name="RefSeq"/>
        </authorList>
    </citation>
    <scope>IDENTIFICATION</scope>
    <source>
        <tissue evidence="3">Young leaves</tissue>
    </source>
</reference>
<dbReference type="AlphaFoldDB" id="A0A8B7D595"/>
<evidence type="ECO:0000313" key="2">
    <source>
        <dbReference type="Proteomes" id="UP000228380"/>
    </source>
</evidence>
<evidence type="ECO:0000313" key="3">
    <source>
        <dbReference type="RefSeq" id="XP_008813489.1"/>
    </source>
</evidence>
<reference evidence="2" key="1">
    <citation type="journal article" date="2019" name="Nat. Commun.">
        <title>Genome-wide association mapping of date palm fruit traits.</title>
        <authorList>
            <person name="Hazzouri K.M."/>
            <person name="Gros-Balthazard M."/>
            <person name="Flowers J.M."/>
            <person name="Copetti D."/>
            <person name="Lemansour A."/>
            <person name="Lebrun M."/>
            <person name="Masmoudi K."/>
            <person name="Ferrand S."/>
            <person name="Dhar M.I."/>
            <person name="Fresquez Z.A."/>
            <person name="Rosas U."/>
            <person name="Zhang J."/>
            <person name="Talag J."/>
            <person name="Lee S."/>
            <person name="Kudrna D."/>
            <person name="Powell R.F."/>
            <person name="Leitch I.J."/>
            <person name="Krueger R.R."/>
            <person name="Wing R.A."/>
            <person name="Amiri K.M.A."/>
            <person name="Purugganan M.D."/>
        </authorList>
    </citation>
    <scope>NUCLEOTIDE SEQUENCE [LARGE SCALE GENOMIC DNA]</scope>
    <source>
        <strain evidence="2">cv. Khalas</strain>
    </source>
</reference>
<dbReference type="GeneID" id="103724111"/>
<sequence length="110" mass="11819">MAINVAKASSFVRAKMTLGSPPGSTAGDAPIKPSPVPAQDGNCIDRRAAEFIRQFKHRISRPDPPPPPSPSKRSKDQRLGMYQLLGRANSGKAAVSVKINLVWISLCVLK</sequence>
<protein>
    <submittedName>
        <fullName evidence="3">Uncharacterized protein LOC103724111</fullName>
    </submittedName>
</protein>
<feature type="region of interest" description="Disordered" evidence="1">
    <location>
        <begin position="16"/>
        <end position="42"/>
    </location>
</feature>
<name>A0A8B7D595_PHODC</name>
<accession>A0A8B7D595</accession>
<keyword evidence="2" id="KW-1185">Reference proteome</keyword>
<evidence type="ECO:0000256" key="1">
    <source>
        <dbReference type="SAM" id="MobiDB-lite"/>
    </source>
</evidence>
<dbReference type="OrthoDB" id="745015at2759"/>
<feature type="region of interest" description="Disordered" evidence="1">
    <location>
        <begin position="56"/>
        <end position="80"/>
    </location>
</feature>